<name>A0A9X1I9E6_9PROT</name>
<feature type="chain" id="PRO_5040866276" evidence="1">
    <location>
        <begin position="21"/>
        <end position="159"/>
    </location>
</feature>
<comment type="caution">
    <text evidence="2">The sequence shown here is derived from an EMBL/GenBank/DDBJ whole genome shotgun (WGS) entry which is preliminary data.</text>
</comment>
<dbReference type="AlphaFoldDB" id="A0A9X1I9E6"/>
<accession>A0A9X1I9E6</accession>
<organism evidence="2 3">
    <name type="scientific">Roseicella aerolata</name>
    <dbReference type="NCBI Taxonomy" id="2883479"/>
    <lineage>
        <taxon>Bacteria</taxon>
        <taxon>Pseudomonadati</taxon>
        <taxon>Pseudomonadota</taxon>
        <taxon>Alphaproteobacteria</taxon>
        <taxon>Acetobacterales</taxon>
        <taxon>Roseomonadaceae</taxon>
        <taxon>Roseicella</taxon>
    </lineage>
</organism>
<feature type="signal peptide" evidence="1">
    <location>
        <begin position="1"/>
        <end position="20"/>
    </location>
</feature>
<proteinExistence type="predicted"/>
<protein>
    <submittedName>
        <fullName evidence="2">Uncharacterized protein</fullName>
    </submittedName>
</protein>
<dbReference type="EMBL" id="JAJAQI010000001">
    <property type="protein sequence ID" value="MCB4820347.1"/>
    <property type="molecule type" value="Genomic_DNA"/>
</dbReference>
<keyword evidence="1" id="KW-0732">Signal</keyword>
<reference evidence="2" key="1">
    <citation type="submission" date="2021-10" db="EMBL/GenBank/DDBJ databases">
        <title>Roseicella aerolatum sp. nov., isolated from aerosols of e-waste dismantling site.</title>
        <authorList>
            <person name="Qin T."/>
        </authorList>
    </citation>
    <scope>NUCLEOTIDE SEQUENCE</scope>
    <source>
        <strain evidence="2">GB24</strain>
    </source>
</reference>
<dbReference type="RefSeq" id="WP_226603469.1">
    <property type="nucleotide sequence ID" value="NZ_JAJAQI010000001.1"/>
</dbReference>
<sequence length="159" mass="15973">MRRLTLALLGLMLATSPALAGKRSGPAEGSRVAAPARPAATAPAAKAVPAGTARLQLVLHRPGMAPVTVAPSRNVTHRPAGTARIRAAALAPATTARIRPVAHAAAGKAPLRSAAAVPARFGWTQGLPPAAGIQANECPDGTMATLASGHEDVVRCMPI</sequence>
<dbReference type="Proteomes" id="UP001139311">
    <property type="component" value="Unassembled WGS sequence"/>
</dbReference>
<evidence type="ECO:0000313" key="3">
    <source>
        <dbReference type="Proteomes" id="UP001139311"/>
    </source>
</evidence>
<keyword evidence="3" id="KW-1185">Reference proteome</keyword>
<evidence type="ECO:0000256" key="1">
    <source>
        <dbReference type="SAM" id="SignalP"/>
    </source>
</evidence>
<evidence type="ECO:0000313" key="2">
    <source>
        <dbReference type="EMBL" id="MCB4820347.1"/>
    </source>
</evidence>
<gene>
    <name evidence="2" type="ORF">LHA35_01205</name>
</gene>